<comment type="subcellular location">
    <subcellularLocation>
        <location evidence="10">Cell inner membrane</location>
    </subcellularLocation>
    <subcellularLocation>
        <location evidence="2">Cell membrane</location>
        <topology evidence="2">Single-pass membrane protein</topology>
    </subcellularLocation>
</comment>
<comment type="similarity">
    <text evidence="3 10">Belongs to the FliL family.</text>
</comment>
<dbReference type="GO" id="GO:0006935">
    <property type="term" value="P:chemotaxis"/>
    <property type="evidence" value="ECO:0007669"/>
    <property type="project" value="UniProtKB-KW"/>
</dbReference>
<protein>
    <recommendedName>
        <fullName evidence="10">Flagellar protein FliL</fullName>
    </recommendedName>
</protein>
<dbReference type="PANTHER" id="PTHR35091:SF2">
    <property type="entry name" value="FLAGELLAR PROTEIN FLIL"/>
    <property type="match status" value="1"/>
</dbReference>
<dbReference type="GO" id="GO:0071978">
    <property type="term" value="P:bacterial-type flagellum-dependent swarming motility"/>
    <property type="evidence" value="ECO:0007669"/>
    <property type="project" value="TreeGrafter"/>
</dbReference>
<name>A0A917V9I5_9HYPH</name>
<keyword evidence="4" id="KW-1003">Cell membrane</keyword>
<reference evidence="12 13" key="1">
    <citation type="journal article" date="2014" name="Int. J. Syst. Evol. Microbiol.">
        <title>Complete genome sequence of Corynebacterium casei LMG S-19264T (=DSM 44701T), isolated from a smear-ripened cheese.</title>
        <authorList>
            <consortium name="US DOE Joint Genome Institute (JGI-PGF)"/>
            <person name="Walter F."/>
            <person name="Albersmeier A."/>
            <person name="Kalinowski J."/>
            <person name="Ruckert C."/>
        </authorList>
    </citation>
    <scope>NUCLEOTIDE SEQUENCE [LARGE SCALE GENOMIC DNA]</scope>
    <source>
        <strain evidence="12 13">CGMCC 1.9161</strain>
    </source>
</reference>
<evidence type="ECO:0000256" key="2">
    <source>
        <dbReference type="ARBA" id="ARBA00004162"/>
    </source>
</evidence>
<dbReference type="Pfam" id="PF03748">
    <property type="entry name" value="FliL"/>
    <property type="match status" value="1"/>
</dbReference>
<dbReference type="GO" id="GO:0009425">
    <property type="term" value="C:bacterial-type flagellum basal body"/>
    <property type="evidence" value="ECO:0007669"/>
    <property type="project" value="InterPro"/>
</dbReference>
<evidence type="ECO:0000256" key="1">
    <source>
        <dbReference type="ARBA" id="ARBA00002254"/>
    </source>
</evidence>
<evidence type="ECO:0000256" key="7">
    <source>
        <dbReference type="ARBA" id="ARBA00022779"/>
    </source>
</evidence>
<organism evidence="12 13">
    <name type="scientific">Salinarimonas ramus</name>
    <dbReference type="NCBI Taxonomy" id="690164"/>
    <lineage>
        <taxon>Bacteria</taxon>
        <taxon>Pseudomonadati</taxon>
        <taxon>Pseudomonadota</taxon>
        <taxon>Alphaproteobacteria</taxon>
        <taxon>Hyphomicrobiales</taxon>
        <taxon>Salinarimonadaceae</taxon>
        <taxon>Salinarimonas</taxon>
    </lineage>
</organism>
<comment type="function">
    <text evidence="1 10">Controls the rotational direction of flagella during chemotaxis.</text>
</comment>
<gene>
    <name evidence="12" type="primary">fliL</name>
    <name evidence="12" type="ORF">GCM10011322_44010</name>
</gene>
<dbReference type="AlphaFoldDB" id="A0A917V9I5"/>
<accession>A0A917V9I5</accession>
<sequence length="176" mass="18918">MAKKPRKGEDPEVEGEGAPAEGGSKKKKLILIGAVAGVLLLGGGAGAYFFLFSGPSEEEIAEAAAQAEAEAARQIAFVDVPQMTVNLAPEPTDERPRFLRFTARLEVSDPAAVTTIQPLLPRVEDAFQTYVRELRASDLHGSAGVYRLREELLRRVNIAVHPAKVNAVLFGEVVVQ</sequence>
<dbReference type="GO" id="GO:0005886">
    <property type="term" value="C:plasma membrane"/>
    <property type="evidence" value="ECO:0007669"/>
    <property type="project" value="UniProtKB-SubCell"/>
</dbReference>
<keyword evidence="7 10" id="KW-0283">Flagellar rotation</keyword>
<dbReference type="PANTHER" id="PTHR35091">
    <property type="entry name" value="FLAGELLAR PROTEIN FLIL"/>
    <property type="match status" value="1"/>
</dbReference>
<feature type="region of interest" description="Disordered" evidence="11">
    <location>
        <begin position="1"/>
        <end position="23"/>
    </location>
</feature>
<feature type="transmembrane region" description="Helical" evidence="10">
    <location>
        <begin position="29"/>
        <end position="51"/>
    </location>
</feature>
<evidence type="ECO:0000256" key="3">
    <source>
        <dbReference type="ARBA" id="ARBA00008281"/>
    </source>
</evidence>
<dbReference type="InterPro" id="IPR005503">
    <property type="entry name" value="FliL"/>
</dbReference>
<evidence type="ECO:0000256" key="9">
    <source>
        <dbReference type="ARBA" id="ARBA00023136"/>
    </source>
</evidence>
<keyword evidence="12" id="KW-0969">Cilium</keyword>
<keyword evidence="8 10" id="KW-1133">Transmembrane helix</keyword>
<keyword evidence="12" id="KW-0966">Cell projection</keyword>
<dbReference type="RefSeq" id="WP_188915432.1">
    <property type="nucleotide sequence ID" value="NZ_BMMF01000016.1"/>
</dbReference>
<keyword evidence="9 10" id="KW-0472">Membrane</keyword>
<dbReference type="Proteomes" id="UP000600449">
    <property type="component" value="Unassembled WGS sequence"/>
</dbReference>
<evidence type="ECO:0000256" key="4">
    <source>
        <dbReference type="ARBA" id="ARBA00022475"/>
    </source>
</evidence>
<keyword evidence="13" id="KW-1185">Reference proteome</keyword>
<evidence type="ECO:0000256" key="5">
    <source>
        <dbReference type="ARBA" id="ARBA00022500"/>
    </source>
</evidence>
<keyword evidence="10" id="KW-0997">Cell inner membrane</keyword>
<keyword evidence="5 10" id="KW-0145">Chemotaxis</keyword>
<evidence type="ECO:0000313" key="12">
    <source>
        <dbReference type="EMBL" id="GGK52261.1"/>
    </source>
</evidence>
<proteinExistence type="inferred from homology"/>
<keyword evidence="12" id="KW-0282">Flagellum</keyword>
<evidence type="ECO:0000256" key="11">
    <source>
        <dbReference type="SAM" id="MobiDB-lite"/>
    </source>
</evidence>
<keyword evidence="6 10" id="KW-0812">Transmembrane</keyword>
<comment type="caution">
    <text evidence="12">The sequence shown here is derived from an EMBL/GenBank/DDBJ whole genome shotgun (WGS) entry which is preliminary data.</text>
</comment>
<dbReference type="NCBIfam" id="NF009420">
    <property type="entry name" value="PRK12785.1"/>
    <property type="match status" value="1"/>
</dbReference>
<evidence type="ECO:0000256" key="6">
    <source>
        <dbReference type="ARBA" id="ARBA00022692"/>
    </source>
</evidence>
<evidence type="ECO:0000256" key="8">
    <source>
        <dbReference type="ARBA" id="ARBA00022989"/>
    </source>
</evidence>
<evidence type="ECO:0000313" key="13">
    <source>
        <dbReference type="Proteomes" id="UP000600449"/>
    </source>
</evidence>
<evidence type="ECO:0000256" key="10">
    <source>
        <dbReference type="RuleBase" id="RU364125"/>
    </source>
</evidence>
<dbReference type="EMBL" id="BMMF01000016">
    <property type="protein sequence ID" value="GGK52261.1"/>
    <property type="molecule type" value="Genomic_DNA"/>
</dbReference>